<dbReference type="GO" id="GO:0005634">
    <property type="term" value="C:nucleus"/>
    <property type="evidence" value="ECO:0007669"/>
    <property type="project" value="UniProtKB-SubCell"/>
</dbReference>
<comment type="catalytic activity">
    <reaction evidence="14">
        <text>DNA(n) + a 2'-deoxyribonucleoside 5'-triphosphate = DNA(n+1) + diphosphate</text>
        <dbReference type="Rhea" id="RHEA:22508"/>
        <dbReference type="Rhea" id="RHEA-COMP:17339"/>
        <dbReference type="Rhea" id="RHEA-COMP:17340"/>
        <dbReference type="ChEBI" id="CHEBI:33019"/>
        <dbReference type="ChEBI" id="CHEBI:61560"/>
        <dbReference type="ChEBI" id="CHEBI:173112"/>
        <dbReference type="EC" id="2.7.7.7"/>
    </reaction>
</comment>
<evidence type="ECO:0000256" key="7">
    <source>
        <dbReference type="ARBA" id="ARBA00022741"/>
    </source>
</evidence>
<feature type="region of interest" description="Disordered" evidence="16">
    <location>
        <begin position="84"/>
        <end position="144"/>
    </location>
</feature>
<feature type="compositionally biased region" description="Basic and acidic residues" evidence="16">
    <location>
        <begin position="1115"/>
        <end position="1151"/>
    </location>
</feature>
<dbReference type="CDD" id="cd18026">
    <property type="entry name" value="DEXHc_POLQ-like"/>
    <property type="match status" value="1"/>
</dbReference>
<feature type="compositionally biased region" description="Polar residues" evidence="16">
    <location>
        <begin position="184"/>
        <end position="202"/>
    </location>
</feature>
<proteinExistence type="inferred from homology"/>
<feature type="compositionally biased region" description="Basic residues" evidence="16">
    <location>
        <begin position="8"/>
        <end position="24"/>
    </location>
</feature>
<comment type="cofactor">
    <cofactor evidence="1">
        <name>Mg(2+)</name>
        <dbReference type="ChEBI" id="CHEBI:18420"/>
    </cofactor>
</comment>
<organism evidence="19 20">
    <name type="scientific">Dissostichus eleginoides</name>
    <name type="common">Patagonian toothfish</name>
    <name type="synonym">Dissostichus amissus</name>
    <dbReference type="NCBI Taxonomy" id="100907"/>
    <lineage>
        <taxon>Eukaryota</taxon>
        <taxon>Metazoa</taxon>
        <taxon>Chordata</taxon>
        <taxon>Craniata</taxon>
        <taxon>Vertebrata</taxon>
        <taxon>Euteleostomi</taxon>
        <taxon>Actinopterygii</taxon>
        <taxon>Neopterygii</taxon>
        <taxon>Teleostei</taxon>
        <taxon>Neoteleostei</taxon>
        <taxon>Acanthomorphata</taxon>
        <taxon>Eupercaria</taxon>
        <taxon>Perciformes</taxon>
        <taxon>Notothenioidei</taxon>
        <taxon>Nototheniidae</taxon>
        <taxon>Dissostichus</taxon>
    </lineage>
</organism>
<keyword evidence="6" id="KW-0548">Nucleotidyltransferase</keyword>
<keyword evidence="13" id="KW-0539">Nucleus</keyword>
<dbReference type="EMBL" id="JASDAP010000020">
    <property type="protein sequence ID" value="KAK1886643.1"/>
    <property type="molecule type" value="Genomic_DNA"/>
</dbReference>
<feature type="region of interest" description="Disordered" evidence="16">
    <location>
        <begin position="160"/>
        <end position="235"/>
    </location>
</feature>
<feature type="region of interest" description="Disordered" evidence="16">
    <location>
        <begin position="1254"/>
        <end position="1286"/>
    </location>
</feature>
<evidence type="ECO:0000259" key="18">
    <source>
        <dbReference type="PROSITE" id="PS51194"/>
    </source>
</evidence>
<dbReference type="PROSITE" id="PS51194">
    <property type="entry name" value="HELICASE_CTER"/>
    <property type="match status" value="1"/>
</dbReference>
<dbReference type="InterPro" id="IPR011545">
    <property type="entry name" value="DEAD/DEAH_box_helicase_dom"/>
</dbReference>
<dbReference type="Pfam" id="PF00270">
    <property type="entry name" value="DEAD"/>
    <property type="match status" value="1"/>
</dbReference>
<dbReference type="GO" id="GO:0006261">
    <property type="term" value="P:DNA-templated DNA replication"/>
    <property type="evidence" value="ECO:0007669"/>
    <property type="project" value="InterPro"/>
</dbReference>
<evidence type="ECO:0000256" key="8">
    <source>
        <dbReference type="ARBA" id="ARBA00022763"/>
    </source>
</evidence>
<feature type="compositionally biased region" description="Acidic residues" evidence="16">
    <location>
        <begin position="1271"/>
        <end position="1281"/>
    </location>
</feature>
<keyword evidence="5" id="KW-0808">Transferase</keyword>
<dbReference type="CDD" id="cd18795">
    <property type="entry name" value="SF2_C_Ski2"/>
    <property type="match status" value="1"/>
</dbReference>
<dbReference type="GO" id="GO:0003887">
    <property type="term" value="F:DNA-directed DNA polymerase activity"/>
    <property type="evidence" value="ECO:0007669"/>
    <property type="project" value="UniProtKB-KW"/>
</dbReference>
<evidence type="ECO:0000256" key="3">
    <source>
        <dbReference type="ARBA" id="ARBA00007705"/>
    </source>
</evidence>
<evidence type="ECO:0000256" key="14">
    <source>
        <dbReference type="ARBA" id="ARBA00049244"/>
    </source>
</evidence>
<dbReference type="PANTHER" id="PTHR10133">
    <property type="entry name" value="DNA POLYMERASE I"/>
    <property type="match status" value="1"/>
</dbReference>
<evidence type="ECO:0000256" key="4">
    <source>
        <dbReference type="ARBA" id="ARBA00012417"/>
    </source>
</evidence>
<evidence type="ECO:0000256" key="5">
    <source>
        <dbReference type="ARBA" id="ARBA00022679"/>
    </source>
</evidence>
<dbReference type="InterPro" id="IPR014001">
    <property type="entry name" value="Helicase_ATP-bd"/>
</dbReference>
<protein>
    <recommendedName>
        <fullName evidence="15">DNA polymerase theta</fullName>
        <ecNumber evidence="4">2.7.7.7</ecNumber>
    </recommendedName>
</protein>
<dbReference type="InterPro" id="IPR048960">
    <property type="entry name" value="POLQ-like_helical"/>
</dbReference>
<feature type="domain" description="Helicase C-terminal" evidence="18">
    <location>
        <begin position="522"/>
        <end position="749"/>
    </location>
</feature>
<evidence type="ECO:0000259" key="17">
    <source>
        <dbReference type="PROSITE" id="PS51192"/>
    </source>
</evidence>
<evidence type="ECO:0000256" key="15">
    <source>
        <dbReference type="ARBA" id="ARBA00074669"/>
    </source>
</evidence>
<keyword evidence="20" id="KW-1185">Reference proteome</keyword>
<dbReference type="FunFam" id="3.40.50.300:FF:000753">
    <property type="entry name" value="Polymerase (DNA directed), theta"/>
    <property type="match status" value="1"/>
</dbReference>
<sequence>MSTSGPSLKKKSYMGQHQIKKKSFHAPDDPPDGDTLLQKPDKTNISRTDGGAGFPLGESTLALDEEMLQVLDTVDPVKPAVTTACPTTGNRNAQEEAASSAALAPVRTDRAPQPGGLTLPHRAPGPQGRVCGGSGESNRPGWRSDCKNLAQRLLFSEDSEEAGCAQRGPDNTKAPPASACINGLSGQEIKNSRQVGNSPNRQARTHRRKNSPGSNNQSVSNMNADPPPDGSRDYILFSPTHLATNMKKAKLQSSLQNHSASVLTVPSGLDLTTLNDTLPQPGVALCAPRDKLKSCCYAAQCLTVGQVLQGGNLVYSAPTSAGKTLVAELLMLKRVLETKRKALFILPFVSVAKEKMHYLQSVFEEAGVRVEGYMGSTSAAGGFSKLDVAVCTIEKANSLVNRLIEEDNMGLLGMVVVDELHMVGDSGRGYLLELLLTKIRYISQKQNTTGSLSEGVQIIGMSATLPNLSLLAGWLGAELYQTDYRPVPLLEHFKVGCNIYDKSLSVVRKFTPLPHIKGDDDHIVSLCYETVREGRSVLLFCPSKNWCEKLADSIAREFYNLRNAGGQGEAEPQAVRLDRDGLVDVVAQLRRTPAGLDPILQRTVPWGVAFHHAGLTFDERDVLEGAFRQCTVRVLAATSTLSSGVNLPARRVIIRSPTFNGHMLDPLTYKQMAGRAGRKGVDTIGESVLVCKEIERQKGITLLTGTLQPISSCLVRREGEGVTTSMLRAILEIIVGGVASTPQDVRSYALCSLLAASIKCDGKKESTEETNKGAIEASVEWLMENEFISIQKEGQEERYCPTQLGAATLSSSLSPPEALGIFADLQRAMKGFVLENDLHILYLITPLYAEWTTIDWYQFFCLWEQLSSSMKRVAELVGIQEGFLARSVTGKLVAKTEKQHRQMAIHKRFFTTIVLHDLVNEVPLGTVASKYNCNRGQLQSLQQSASTYAGMVTVFCKRLGWHNMELLLSQFQTRLSFGVQRELVDLVRVSLLNATRARAVYAQGLCTVAELARATIADVEKALRNAIPFKSSKRAVDESEVEAAERRSLRCVWVTGGRALTEQEAAVEIVSEARLLLQEDLARLGVQWDPTTLPPGAPAVNSPDDSDTSTASDLSSHEAQVDNNKDPQQGDKIEKSRDIERLGEESEEKNKQSPQANRPVPERSLTQELADIISSPLPLPMLRPQPSLSPMPPPRFRAPVSRVEEQHIVPAKRRRIDGGEVDTFSSPELYAGEAEGDVKKGEESFDSQMELILNTSNQNSPGPWGDNVVEDKDEGGDEEAASESVNRSSSFLFDSLCDSSLLAGLDQSDEEEPVGQEIINPLPSRQERRRSELLANQEAENQEAEIRRLKIRRRSNGASPSSTCFSLQLSQDTSLGSSSSGAFSIVDVASDRRLFNTFINEWKTKERYSLALACEKREHSNQTEEEIGGKHKRASAANQRLHRDDGFPIIDRDGLVLIGLSVCWGARDAYYVSLQQEQSKGLSASLAPPPLDDDLPVYKTLVMSCGISLEGNCEDPKVACWLLDPGSEERTLPNMVTVYCPEELPCWADLETRMHTILVLGRQPRACSYSLS</sequence>
<dbReference type="EC" id="2.7.7.7" evidence="4"/>
<accession>A0AAD9BQZ3</accession>
<dbReference type="GO" id="GO:0003676">
    <property type="term" value="F:nucleic acid binding"/>
    <property type="evidence" value="ECO:0007669"/>
    <property type="project" value="InterPro"/>
</dbReference>
<evidence type="ECO:0000256" key="13">
    <source>
        <dbReference type="ARBA" id="ARBA00023242"/>
    </source>
</evidence>
<dbReference type="InterPro" id="IPR002298">
    <property type="entry name" value="DNA_polymerase_A"/>
</dbReference>
<feature type="region of interest" description="Disordered" evidence="16">
    <location>
        <begin position="1"/>
        <end position="57"/>
    </location>
</feature>
<dbReference type="Gene3D" id="3.30.420.10">
    <property type="entry name" value="Ribonuclease H-like superfamily/Ribonuclease H"/>
    <property type="match status" value="1"/>
</dbReference>
<dbReference type="GO" id="GO:0005524">
    <property type="term" value="F:ATP binding"/>
    <property type="evidence" value="ECO:0007669"/>
    <property type="project" value="UniProtKB-KW"/>
</dbReference>
<dbReference type="FunFam" id="1.10.3380.20:FF:000001">
    <property type="entry name" value="DNA polymerase theta"/>
    <property type="match status" value="1"/>
</dbReference>
<comment type="caution">
    <text evidence="19">The sequence shown here is derived from an EMBL/GenBank/DDBJ whole genome shotgun (WGS) entry which is preliminary data.</text>
</comment>
<keyword evidence="9" id="KW-0378">Hydrolase</keyword>
<name>A0AAD9BQZ3_DISEL</name>
<keyword evidence="8" id="KW-0227">DNA damage</keyword>
<evidence type="ECO:0000256" key="12">
    <source>
        <dbReference type="ARBA" id="ARBA00023204"/>
    </source>
</evidence>
<evidence type="ECO:0000313" key="19">
    <source>
        <dbReference type="EMBL" id="KAK1886643.1"/>
    </source>
</evidence>
<dbReference type="Pfam" id="PF21099">
    <property type="entry name" value="POLQ_helical"/>
    <property type="match status" value="1"/>
</dbReference>
<evidence type="ECO:0000313" key="20">
    <source>
        <dbReference type="Proteomes" id="UP001228049"/>
    </source>
</evidence>
<feature type="domain" description="Helicase ATP-binding" evidence="17">
    <location>
        <begin position="304"/>
        <end position="483"/>
    </location>
</feature>
<evidence type="ECO:0000256" key="11">
    <source>
        <dbReference type="ARBA" id="ARBA00022932"/>
    </source>
</evidence>
<dbReference type="Proteomes" id="UP001228049">
    <property type="component" value="Unassembled WGS sequence"/>
</dbReference>
<evidence type="ECO:0000256" key="6">
    <source>
        <dbReference type="ARBA" id="ARBA00022695"/>
    </source>
</evidence>
<dbReference type="SMART" id="SM00487">
    <property type="entry name" value="DEXDc"/>
    <property type="match status" value="1"/>
</dbReference>
<keyword evidence="10" id="KW-0067">ATP-binding</keyword>
<dbReference type="GO" id="GO:0097681">
    <property type="term" value="P:double-strand break repair via alternative nonhomologous end joining"/>
    <property type="evidence" value="ECO:0007669"/>
    <property type="project" value="UniProtKB-ARBA"/>
</dbReference>
<dbReference type="Pfam" id="PF00271">
    <property type="entry name" value="Helicase_C"/>
    <property type="match status" value="1"/>
</dbReference>
<keyword evidence="11" id="KW-0239">DNA-directed DNA polymerase</keyword>
<dbReference type="GO" id="GO:0016787">
    <property type="term" value="F:hydrolase activity"/>
    <property type="evidence" value="ECO:0007669"/>
    <property type="project" value="UniProtKB-KW"/>
</dbReference>
<dbReference type="InterPro" id="IPR027417">
    <property type="entry name" value="P-loop_NTPase"/>
</dbReference>
<dbReference type="PANTHER" id="PTHR10133:SF62">
    <property type="entry name" value="DNA POLYMERASE THETA"/>
    <property type="match status" value="1"/>
</dbReference>
<keyword evidence="12" id="KW-0234">DNA repair</keyword>
<feature type="region of interest" description="Disordered" evidence="16">
    <location>
        <begin position="1305"/>
        <end position="1328"/>
    </location>
</feature>
<dbReference type="Gene3D" id="1.10.3380.20">
    <property type="match status" value="1"/>
</dbReference>
<dbReference type="SUPFAM" id="SSF158702">
    <property type="entry name" value="Sec63 N-terminal domain-like"/>
    <property type="match status" value="1"/>
</dbReference>
<feature type="compositionally biased region" description="Low complexity" evidence="16">
    <location>
        <begin position="95"/>
        <end position="104"/>
    </location>
</feature>
<evidence type="ECO:0000256" key="2">
    <source>
        <dbReference type="ARBA" id="ARBA00004123"/>
    </source>
</evidence>
<feature type="region of interest" description="Disordered" evidence="16">
    <location>
        <begin position="1088"/>
        <end position="1163"/>
    </location>
</feature>
<dbReference type="InterPro" id="IPR036397">
    <property type="entry name" value="RNaseH_sf"/>
</dbReference>
<dbReference type="Pfam" id="PF20470">
    <property type="entry name" value="HTH_61"/>
    <property type="match status" value="1"/>
</dbReference>
<evidence type="ECO:0000256" key="10">
    <source>
        <dbReference type="ARBA" id="ARBA00022840"/>
    </source>
</evidence>
<dbReference type="Gene3D" id="3.40.50.300">
    <property type="entry name" value="P-loop containing nucleotide triphosphate hydrolases"/>
    <property type="match status" value="2"/>
</dbReference>
<comment type="subcellular location">
    <subcellularLocation>
        <location evidence="2">Nucleus</location>
    </subcellularLocation>
</comment>
<keyword evidence="7" id="KW-0547">Nucleotide-binding</keyword>
<comment type="similarity">
    <text evidence="3">Belongs to the DNA polymerase type-A family.</text>
</comment>
<evidence type="ECO:0000256" key="1">
    <source>
        <dbReference type="ARBA" id="ARBA00001946"/>
    </source>
</evidence>
<feature type="compositionally biased region" description="Polar residues" evidence="16">
    <location>
        <begin position="211"/>
        <end position="223"/>
    </location>
</feature>
<dbReference type="InterPro" id="IPR001650">
    <property type="entry name" value="Helicase_C-like"/>
</dbReference>
<reference evidence="19" key="1">
    <citation type="submission" date="2023-04" db="EMBL/GenBank/DDBJ databases">
        <title>Chromosome-level genome of Chaenocephalus aceratus.</title>
        <authorList>
            <person name="Park H."/>
        </authorList>
    </citation>
    <scope>NUCLEOTIDE SEQUENCE</scope>
    <source>
        <strain evidence="19">DE</strain>
        <tissue evidence="19">Muscle</tissue>
    </source>
</reference>
<dbReference type="SUPFAM" id="SSF52540">
    <property type="entry name" value="P-loop containing nucleoside triphosphate hydrolases"/>
    <property type="match status" value="1"/>
</dbReference>
<dbReference type="InterPro" id="IPR046931">
    <property type="entry name" value="HTH_61"/>
</dbReference>
<dbReference type="FunFam" id="3.40.50.300:FF:000885">
    <property type="entry name" value="DNA polymerase theta"/>
    <property type="match status" value="1"/>
</dbReference>
<evidence type="ECO:0000256" key="16">
    <source>
        <dbReference type="SAM" id="MobiDB-lite"/>
    </source>
</evidence>
<dbReference type="PROSITE" id="PS51192">
    <property type="entry name" value="HELICASE_ATP_BIND_1"/>
    <property type="match status" value="1"/>
</dbReference>
<evidence type="ECO:0000256" key="9">
    <source>
        <dbReference type="ARBA" id="ARBA00022801"/>
    </source>
</evidence>
<gene>
    <name evidence="19" type="ORF">KUDE01_030358</name>
</gene>
<dbReference type="SMART" id="SM00490">
    <property type="entry name" value="HELICc"/>
    <property type="match status" value="1"/>
</dbReference>